<evidence type="ECO:0000313" key="2">
    <source>
        <dbReference type="Proteomes" id="UP000527143"/>
    </source>
</evidence>
<gene>
    <name evidence="1" type="ORF">FHT02_004257</name>
</gene>
<dbReference type="Proteomes" id="UP000527143">
    <property type="component" value="Unassembled WGS sequence"/>
</dbReference>
<comment type="caution">
    <text evidence="1">The sequence shown here is derived from an EMBL/GenBank/DDBJ whole genome shotgun (WGS) entry which is preliminary data.</text>
</comment>
<name>A0A840YTK9_9SPHN</name>
<proteinExistence type="predicted"/>
<dbReference type="EMBL" id="JACIJF010000034">
    <property type="protein sequence ID" value="MBB5712995.1"/>
    <property type="molecule type" value="Genomic_DNA"/>
</dbReference>
<accession>A0A840YTK9</accession>
<dbReference type="AlphaFoldDB" id="A0A840YTK9"/>
<keyword evidence="2" id="KW-1185">Reference proteome</keyword>
<evidence type="ECO:0000313" key="1">
    <source>
        <dbReference type="EMBL" id="MBB5712995.1"/>
    </source>
</evidence>
<reference evidence="1 2" key="1">
    <citation type="submission" date="2020-08" db="EMBL/GenBank/DDBJ databases">
        <title>Genomic Encyclopedia of Type Strains, Phase IV (KMG-IV): sequencing the most valuable type-strain genomes for metagenomic binning, comparative biology and taxonomic classification.</title>
        <authorList>
            <person name="Goeker M."/>
        </authorList>
    </citation>
    <scope>NUCLEOTIDE SEQUENCE [LARGE SCALE GENOMIC DNA]</scope>
    <source>
        <strain evidence="1 2">DSM 26736</strain>
    </source>
</reference>
<sequence length="88" mass="9792">MAERDPNLITSSLSREESRDGVTVRVEIYRLEDRPGWALEVVNGEGTSTVWDELFETDDAADAAFRETLAAEGMVAFLDGATVIPFRR</sequence>
<dbReference type="RefSeq" id="WP_184091940.1">
    <property type="nucleotide sequence ID" value="NZ_JACIJF010000034.1"/>
</dbReference>
<protein>
    <submittedName>
        <fullName evidence="1">Uncharacterized protein</fullName>
    </submittedName>
</protein>
<organism evidence="1 2">
    <name type="scientific">Sphingomonas xinjiangensis</name>
    <dbReference type="NCBI Taxonomy" id="643568"/>
    <lineage>
        <taxon>Bacteria</taxon>
        <taxon>Pseudomonadati</taxon>
        <taxon>Pseudomonadota</taxon>
        <taxon>Alphaproteobacteria</taxon>
        <taxon>Sphingomonadales</taxon>
        <taxon>Sphingomonadaceae</taxon>
        <taxon>Sphingomonas</taxon>
    </lineage>
</organism>